<dbReference type="Gene3D" id="3.30.110.40">
    <property type="entry name" value="TusA-like domain"/>
    <property type="match status" value="1"/>
</dbReference>
<dbReference type="EMBL" id="NVUS01000025">
    <property type="protein sequence ID" value="PCI97965.1"/>
    <property type="molecule type" value="Genomic_DNA"/>
</dbReference>
<gene>
    <name evidence="2" type="ORF">COB13_14690</name>
</gene>
<organism evidence="2">
    <name type="scientific">OCS116 cluster bacterium</name>
    <dbReference type="NCBI Taxonomy" id="2030921"/>
    <lineage>
        <taxon>Bacteria</taxon>
        <taxon>Pseudomonadati</taxon>
        <taxon>Pseudomonadota</taxon>
        <taxon>Alphaproteobacteria</taxon>
        <taxon>OCS116 cluster</taxon>
    </lineage>
</organism>
<evidence type="ECO:0000313" key="2">
    <source>
        <dbReference type="EMBL" id="PCI97965.1"/>
    </source>
</evidence>
<dbReference type="PROSITE" id="PS01148">
    <property type="entry name" value="UPF0033"/>
    <property type="match status" value="1"/>
</dbReference>
<dbReference type="SUPFAM" id="SSF64307">
    <property type="entry name" value="SirA-like"/>
    <property type="match status" value="1"/>
</dbReference>
<dbReference type="AlphaFoldDB" id="A0A2A4YUJ8"/>
<sequence length="108" mass="12334">MEKTDNETINWFFKLRMSFMTKVVDIIADYVINAEGLLCPMPVLKLAKKATQVEEGAVILLRATDPMSPLDSEHFCGKKGYEFLGVNVQKIENIEVFLIKIRVKNVKK</sequence>
<accession>A0A2A4YUJ8</accession>
<name>A0A2A4YUJ8_9PROT</name>
<proteinExistence type="predicted"/>
<evidence type="ECO:0000259" key="1">
    <source>
        <dbReference type="PROSITE" id="PS01148"/>
    </source>
</evidence>
<dbReference type="CDD" id="cd00291">
    <property type="entry name" value="SirA_YedF_YeeD"/>
    <property type="match status" value="1"/>
</dbReference>
<reference evidence="2" key="2">
    <citation type="journal article" date="2018" name="ISME J.">
        <title>A dynamic microbial community with high functional redundancy inhabits the cold, oxic subseafloor aquifer.</title>
        <authorList>
            <person name="Tully B.J."/>
            <person name="Wheat C.G."/>
            <person name="Glazer B.T."/>
            <person name="Huber J.A."/>
        </authorList>
    </citation>
    <scope>NUCLEOTIDE SEQUENCE</scope>
    <source>
        <strain evidence="2">NORP83</strain>
    </source>
</reference>
<dbReference type="InterPro" id="IPR001455">
    <property type="entry name" value="TusA-like"/>
</dbReference>
<feature type="domain" description="UPF0033" evidence="1">
    <location>
        <begin position="32"/>
        <end position="56"/>
    </location>
</feature>
<dbReference type="Pfam" id="PF01206">
    <property type="entry name" value="TusA"/>
    <property type="match status" value="1"/>
</dbReference>
<comment type="caution">
    <text evidence="2">The sequence shown here is derived from an EMBL/GenBank/DDBJ whole genome shotgun (WGS) entry which is preliminary data.</text>
</comment>
<dbReference type="InterPro" id="IPR036868">
    <property type="entry name" value="TusA-like_sf"/>
</dbReference>
<protein>
    <recommendedName>
        <fullName evidence="1">UPF0033 domain-containing protein</fullName>
    </recommendedName>
</protein>
<reference key="1">
    <citation type="submission" date="2017-08" db="EMBL/GenBank/DDBJ databases">
        <title>A dynamic microbial community with high functional redundancy inhabits the cold, oxic subseafloor aquifer.</title>
        <authorList>
            <person name="Tully B.J."/>
            <person name="Wheat C.G."/>
            <person name="Glazer B.T."/>
            <person name="Huber J.A."/>
        </authorList>
    </citation>
    <scope>NUCLEOTIDE SEQUENCE [LARGE SCALE GENOMIC DNA]</scope>
</reference>